<reference evidence="1 2" key="1">
    <citation type="journal article" date="2021" name="Plant Biotechnol. J.">
        <title>Multi-omics assisted identification of the key and species-specific regulatory components of drought-tolerant mechanisms in Gossypium stocksii.</title>
        <authorList>
            <person name="Yu D."/>
            <person name="Ke L."/>
            <person name="Zhang D."/>
            <person name="Wu Y."/>
            <person name="Sun Y."/>
            <person name="Mei J."/>
            <person name="Sun J."/>
            <person name="Sun Y."/>
        </authorList>
    </citation>
    <scope>NUCLEOTIDE SEQUENCE [LARGE SCALE GENOMIC DNA]</scope>
    <source>
        <strain evidence="2">cv. E1</strain>
        <tissue evidence="1">Leaf</tissue>
    </source>
</reference>
<proteinExistence type="predicted"/>
<evidence type="ECO:0000313" key="2">
    <source>
        <dbReference type="Proteomes" id="UP000828251"/>
    </source>
</evidence>
<dbReference type="Proteomes" id="UP000828251">
    <property type="component" value="Unassembled WGS sequence"/>
</dbReference>
<organism evidence="1 2">
    <name type="scientific">Gossypium stocksii</name>
    <dbReference type="NCBI Taxonomy" id="47602"/>
    <lineage>
        <taxon>Eukaryota</taxon>
        <taxon>Viridiplantae</taxon>
        <taxon>Streptophyta</taxon>
        <taxon>Embryophyta</taxon>
        <taxon>Tracheophyta</taxon>
        <taxon>Spermatophyta</taxon>
        <taxon>Magnoliopsida</taxon>
        <taxon>eudicotyledons</taxon>
        <taxon>Gunneridae</taxon>
        <taxon>Pentapetalae</taxon>
        <taxon>rosids</taxon>
        <taxon>malvids</taxon>
        <taxon>Malvales</taxon>
        <taxon>Malvaceae</taxon>
        <taxon>Malvoideae</taxon>
        <taxon>Gossypium</taxon>
    </lineage>
</organism>
<keyword evidence="2" id="KW-1185">Reference proteome</keyword>
<sequence length="49" mass="5522">MKKIEANNNDNAILSNGYYDTETPKTSNLKTVMGIAIPLPDRLDFLFSF</sequence>
<name>A0A9D3ZIC4_9ROSI</name>
<dbReference type="AlphaFoldDB" id="A0A9D3ZIC4"/>
<accession>A0A9D3ZIC4</accession>
<protein>
    <submittedName>
        <fullName evidence="1">Uncharacterized protein</fullName>
    </submittedName>
</protein>
<gene>
    <name evidence="1" type="ORF">J1N35_040440</name>
</gene>
<comment type="caution">
    <text evidence="1">The sequence shown here is derived from an EMBL/GenBank/DDBJ whole genome shotgun (WGS) entry which is preliminary data.</text>
</comment>
<dbReference type="EMBL" id="JAIQCV010000012">
    <property type="protein sequence ID" value="KAH1038697.1"/>
    <property type="molecule type" value="Genomic_DNA"/>
</dbReference>
<evidence type="ECO:0000313" key="1">
    <source>
        <dbReference type="EMBL" id="KAH1038697.1"/>
    </source>
</evidence>